<dbReference type="InterPro" id="IPR004476">
    <property type="entry name" value="RNase_II/RNase_R"/>
</dbReference>
<dbReference type="SMART" id="SM00955">
    <property type="entry name" value="RNB"/>
    <property type="match status" value="1"/>
</dbReference>
<dbReference type="InterPro" id="IPR001900">
    <property type="entry name" value="RNase_II/R"/>
</dbReference>
<keyword evidence="5 8" id="KW-0378">Hydrolase</keyword>
<dbReference type="Pfam" id="PF00773">
    <property type="entry name" value="RNB"/>
    <property type="match status" value="1"/>
</dbReference>
<dbReference type="SMART" id="SM00316">
    <property type="entry name" value="S1"/>
    <property type="match status" value="1"/>
</dbReference>
<evidence type="ECO:0000259" key="9">
    <source>
        <dbReference type="PROSITE" id="PS50126"/>
    </source>
</evidence>
<evidence type="ECO:0000256" key="2">
    <source>
        <dbReference type="ARBA" id="ARBA00004496"/>
    </source>
</evidence>
<dbReference type="GO" id="GO:0005829">
    <property type="term" value="C:cytosol"/>
    <property type="evidence" value="ECO:0007669"/>
    <property type="project" value="TreeGrafter"/>
</dbReference>
<evidence type="ECO:0000256" key="1">
    <source>
        <dbReference type="ARBA" id="ARBA00001849"/>
    </source>
</evidence>
<evidence type="ECO:0000256" key="4">
    <source>
        <dbReference type="ARBA" id="ARBA00022722"/>
    </source>
</evidence>
<dbReference type="NCBIfam" id="TIGR02063">
    <property type="entry name" value="RNase_R"/>
    <property type="match status" value="1"/>
</dbReference>
<evidence type="ECO:0000313" key="10">
    <source>
        <dbReference type="EMBL" id="PIR37948.1"/>
    </source>
</evidence>
<dbReference type="Gene3D" id="2.40.50.140">
    <property type="entry name" value="Nucleic acid-binding proteins"/>
    <property type="match status" value="2"/>
</dbReference>
<evidence type="ECO:0000256" key="8">
    <source>
        <dbReference type="HAMAP-Rule" id="MF_01895"/>
    </source>
</evidence>
<evidence type="ECO:0000313" key="11">
    <source>
        <dbReference type="Proteomes" id="UP000231333"/>
    </source>
</evidence>
<sequence length="643" mass="73541">MKSKKQKGVGKKDPFIEGVIFVTRKGNAFVTHEDFKEDIEIEAHKTGVALHGDMVKVLVYPAVHNRRRGGEVTEVITRAKHRLVGTTIADKESVYFESDDKHIPLKFEIEKGEEVSPKSKVYVDLLPWTDPKQRPKVRILEVLGPKGDHESETRAILLSHDIDTRFPAPVEKEAEKIKQEHVISAEGRFDFRDRTTCTIDPVDAKDFDDALSLKDLGNNWYEVGIHIADVSHFVRSGTALDQEAKARALSVYLVDRTIPMLPEILSNDLCSLNPNEEKYAFSAVFEMNLNGEVRKRSFGKSVIKSNKRFTYEEAQDVLDGKSDVLKKELDILEEIAQALRKTKVAAGAIEFDTEEVKFELDKDKKPIRVYKKERLETMRMIEDFMLLANREVASFVSNKKNGKTLDTFVFRVHDVPNVEKIEELFSFLHALGYDVDANEKDLTPKDIQKILDHIEDKPEAATIKTAILRSMAKATYTTTNIGHFGLAFDYYTHFTSPIRRYPDLMVHRLLDNFLKGKQEKNDIMLRYEQILRDATQKEISAMTAERDSIKMKQVEYMKEHIGETFDGIITGATEWGVYVEEKESKAEGMIRLKDLSDDYFTFDPKSYSVIGTKTKKKFAIGDKVKVKLIGVNIDDRTIDWSLV</sequence>
<protein>
    <recommendedName>
        <fullName evidence="8">Ribonuclease R</fullName>
        <shortName evidence="8">RNase R</shortName>
        <ecNumber evidence="8">3.1.13.1</ecNumber>
    </recommendedName>
</protein>
<dbReference type="Pfam" id="PF17876">
    <property type="entry name" value="CSD2"/>
    <property type="match status" value="1"/>
</dbReference>
<comment type="similarity">
    <text evidence="8">Belongs to the RNR ribonuclease family. RNase R subfamily.</text>
</comment>
<gene>
    <name evidence="8 10" type="primary">rnr</name>
    <name evidence="10" type="ORF">COV34_02565</name>
</gene>
<dbReference type="PROSITE" id="PS01175">
    <property type="entry name" value="RIBONUCLEASE_II"/>
    <property type="match status" value="1"/>
</dbReference>
<keyword evidence="3 8" id="KW-0963">Cytoplasm</keyword>
<dbReference type="InterPro" id="IPR013223">
    <property type="entry name" value="RNase_B_OB_dom"/>
</dbReference>
<dbReference type="SUPFAM" id="SSF50249">
    <property type="entry name" value="Nucleic acid-binding proteins"/>
    <property type="match status" value="4"/>
</dbReference>
<name>A0A2H0QUJ1_9BACT</name>
<reference evidence="10 11" key="1">
    <citation type="submission" date="2017-09" db="EMBL/GenBank/DDBJ databases">
        <title>Depth-based differentiation of microbial function through sediment-hosted aquifers and enrichment of novel symbionts in the deep terrestrial subsurface.</title>
        <authorList>
            <person name="Probst A.J."/>
            <person name="Ladd B."/>
            <person name="Jarett J.K."/>
            <person name="Geller-Mcgrath D.E."/>
            <person name="Sieber C.M."/>
            <person name="Emerson J.B."/>
            <person name="Anantharaman K."/>
            <person name="Thomas B.C."/>
            <person name="Malmstrom R."/>
            <person name="Stieglmeier M."/>
            <person name="Klingl A."/>
            <person name="Woyke T."/>
            <person name="Ryan C.M."/>
            <person name="Banfield J.F."/>
        </authorList>
    </citation>
    <scope>NUCLEOTIDE SEQUENCE [LARGE SCALE GENOMIC DNA]</scope>
    <source>
        <strain evidence="10">CG10_big_fil_rev_8_21_14_0_10_42_12</strain>
    </source>
</reference>
<dbReference type="InterPro" id="IPR050180">
    <property type="entry name" value="RNR_Ribonuclease"/>
</dbReference>
<evidence type="ECO:0000256" key="7">
    <source>
        <dbReference type="ARBA" id="ARBA00022884"/>
    </source>
</evidence>
<dbReference type="Pfam" id="PF00575">
    <property type="entry name" value="S1"/>
    <property type="match status" value="1"/>
</dbReference>
<dbReference type="InterPro" id="IPR012340">
    <property type="entry name" value="NA-bd_OB-fold"/>
</dbReference>
<dbReference type="InterPro" id="IPR003029">
    <property type="entry name" value="S1_domain"/>
</dbReference>
<dbReference type="PANTHER" id="PTHR23355:SF9">
    <property type="entry name" value="DIS3-LIKE EXONUCLEASE 2"/>
    <property type="match status" value="1"/>
</dbReference>
<dbReference type="PROSITE" id="PS50126">
    <property type="entry name" value="S1"/>
    <property type="match status" value="1"/>
</dbReference>
<comment type="caution">
    <text evidence="10">The sequence shown here is derived from an EMBL/GenBank/DDBJ whole genome shotgun (WGS) entry which is preliminary data.</text>
</comment>
<comment type="function">
    <text evidence="8">3'-5' exoribonuclease that releases 5'-nucleoside monophosphates and is involved in maturation of structured RNAs.</text>
</comment>
<dbReference type="InterPro" id="IPR022966">
    <property type="entry name" value="RNase_II/R_CS"/>
</dbReference>
<dbReference type="EC" id="3.1.13.1" evidence="8"/>
<evidence type="ECO:0000256" key="6">
    <source>
        <dbReference type="ARBA" id="ARBA00022839"/>
    </source>
</evidence>
<comment type="catalytic activity">
    <reaction evidence="1 8">
        <text>Exonucleolytic cleavage in the 3'- to 5'-direction to yield nucleoside 5'-phosphates.</text>
        <dbReference type="EC" id="3.1.13.1"/>
    </reaction>
</comment>
<dbReference type="GO" id="GO:0008859">
    <property type="term" value="F:exoribonuclease II activity"/>
    <property type="evidence" value="ECO:0007669"/>
    <property type="project" value="UniProtKB-UniRule"/>
</dbReference>
<dbReference type="AlphaFoldDB" id="A0A2H0QUJ1"/>
<organism evidence="10 11">
    <name type="scientific">Candidatus Zambryskibacteria bacterium CG10_big_fil_rev_8_21_14_0_10_42_12</name>
    <dbReference type="NCBI Taxonomy" id="1975115"/>
    <lineage>
        <taxon>Bacteria</taxon>
        <taxon>Candidatus Zambryskiibacteriota</taxon>
    </lineage>
</organism>
<dbReference type="HAMAP" id="MF_01895">
    <property type="entry name" value="RNase_R"/>
    <property type="match status" value="1"/>
</dbReference>
<dbReference type="InterPro" id="IPR011805">
    <property type="entry name" value="RNase_R"/>
</dbReference>
<evidence type="ECO:0000256" key="3">
    <source>
        <dbReference type="ARBA" id="ARBA00022490"/>
    </source>
</evidence>
<dbReference type="GO" id="GO:0003723">
    <property type="term" value="F:RNA binding"/>
    <property type="evidence" value="ECO:0007669"/>
    <property type="project" value="UniProtKB-UniRule"/>
</dbReference>
<dbReference type="NCBIfam" id="TIGR00358">
    <property type="entry name" value="3_prime_RNase"/>
    <property type="match status" value="1"/>
</dbReference>
<dbReference type="GO" id="GO:0006402">
    <property type="term" value="P:mRNA catabolic process"/>
    <property type="evidence" value="ECO:0007669"/>
    <property type="project" value="TreeGrafter"/>
</dbReference>
<keyword evidence="4 8" id="KW-0540">Nuclease</keyword>
<accession>A0A2H0QUJ1</accession>
<dbReference type="PANTHER" id="PTHR23355">
    <property type="entry name" value="RIBONUCLEASE"/>
    <property type="match status" value="1"/>
</dbReference>
<dbReference type="CDD" id="cd04471">
    <property type="entry name" value="S1_RNase_R"/>
    <property type="match status" value="1"/>
</dbReference>
<feature type="domain" description="S1 motif" evidence="9">
    <location>
        <begin position="562"/>
        <end position="643"/>
    </location>
</feature>
<keyword evidence="7 8" id="KW-0694">RNA-binding</keyword>
<evidence type="ECO:0000256" key="5">
    <source>
        <dbReference type="ARBA" id="ARBA00022801"/>
    </source>
</evidence>
<dbReference type="Pfam" id="PF08206">
    <property type="entry name" value="OB_RNB"/>
    <property type="match status" value="1"/>
</dbReference>
<dbReference type="Proteomes" id="UP000231333">
    <property type="component" value="Unassembled WGS sequence"/>
</dbReference>
<comment type="subcellular location">
    <subcellularLocation>
        <location evidence="2 8">Cytoplasm</location>
    </subcellularLocation>
</comment>
<keyword evidence="6 8" id="KW-0269">Exonuclease</keyword>
<proteinExistence type="inferred from homology"/>
<dbReference type="InterPro" id="IPR040476">
    <property type="entry name" value="CSD2"/>
</dbReference>
<dbReference type="EMBL" id="PCXL01000013">
    <property type="protein sequence ID" value="PIR37948.1"/>
    <property type="molecule type" value="Genomic_DNA"/>
</dbReference>